<evidence type="ECO:0000256" key="3">
    <source>
        <dbReference type="ARBA" id="ARBA00022989"/>
    </source>
</evidence>
<evidence type="ECO:0000256" key="5">
    <source>
        <dbReference type="SAM" id="Phobius"/>
    </source>
</evidence>
<feature type="domain" description="NfeD integral membrane" evidence="8">
    <location>
        <begin position="236"/>
        <end position="349"/>
    </location>
</feature>
<dbReference type="OrthoDB" id="9806253at2"/>
<dbReference type="PANTHER" id="PTHR33507">
    <property type="entry name" value="INNER MEMBRANE PROTEIN YBBJ"/>
    <property type="match status" value="1"/>
</dbReference>
<dbReference type="SUPFAM" id="SSF141322">
    <property type="entry name" value="NfeD domain-like"/>
    <property type="match status" value="1"/>
</dbReference>
<feature type="domain" description="NfeD-like C-terminal" evidence="7">
    <location>
        <begin position="381"/>
        <end position="434"/>
    </location>
</feature>
<evidence type="ECO:0000313" key="11">
    <source>
        <dbReference type="Proteomes" id="UP000031972"/>
    </source>
</evidence>
<reference evidence="10 11" key="1">
    <citation type="submission" date="2015-01" db="EMBL/GenBank/DDBJ databases">
        <title>Jeotgalibacillus campisalis genome sequencing.</title>
        <authorList>
            <person name="Goh K.M."/>
            <person name="Chan K.-G."/>
            <person name="Yaakop A.S."/>
            <person name="Ee R."/>
            <person name="Gan H.M."/>
            <person name="Chan C.S."/>
        </authorList>
    </citation>
    <scope>NUCLEOTIDE SEQUENCE [LARGE SCALE GENOMIC DNA]</scope>
    <source>
        <strain evidence="10 11">SF-57</strain>
    </source>
</reference>
<evidence type="ECO:0000259" key="8">
    <source>
        <dbReference type="Pfam" id="PF24961"/>
    </source>
</evidence>
<feature type="chain" id="PRO_5002157306" evidence="6">
    <location>
        <begin position="28"/>
        <end position="437"/>
    </location>
</feature>
<evidence type="ECO:0000313" key="10">
    <source>
        <dbReference type="EMBL" id="KIL46042.1"/>
    </source>
</evidence>
<dbReference type="GO" id="GO:0005886">
    <property type="term" value="C:plasma membrane"/>
    <property type="evidence" value="ECO:0007669"/>
    <property type="project" value="TreeGrafter"/>
</dbReference>
<accession>A0A0C2VAU8</accession>
<dbReference type="Pfam" id="PF24961">
    <property type="entry name" value="NfeD_membrane"/>
    <property type="match status" value="1"/>
</dbReference>
<dbReference type="RefSeq" id="WP_156969526.1">
    <property type="nucleotide sequence ID" value="NZ_JXRR01000017.1"/>
</dbReference>
<dbReference type="InterPro" id="IPR052165">
    <property type="entry name" value="Membrane_assoc_protease"/>
</dbReference>
<dbReference type="InterPro" id="IPR012340">
    <property type="entry name" value="NA-bd_OB-fold"/>
</dbReference>
<dbReference type="InterPro" id="IPR056738">
    <property type="entry name" value="NfeD1b_N"/>
</dbReference>
<evidence type="ECO:0000256" key="2">
    <source>
        <dbReference type="ARBA" id="ARBA00022692"/>
    </source>
</evidence>
<evidence type="ECO:0000256" key="4">
    <source>
        <dbReference type="ARBA" id="ARBA00023136"/>
    </source>
</evidence>
<feature type="transmembrane region" description="Helical" evidence="5">
    <location>
        <begin position="327"/>
        <end position="351"/>
    </location>
</feature>
<protein>
    <submittedName>
        <fullName evidence="10">Membrane protein</fullName>
    </submittedName>
</protein>
<dbReference type="AlphaFoldDB" id="A0A0C2VAU8"/>
<keyword evidence="2 5" id="KW-0812">Transmembrane</keyword>
<feature type="signal peptide" evidence="6">
    <location>
        <begin position="1"/>
        <end position="27"/>
    </location>
</feature>
<dbReference type="InterPro" id="IPR002810">
    <property type="entry name" value="NfeD-like_C"/>
</dbReference>
<dbReference type="Proteomes" id="UP000031972">
    <property type="component" value="Unassembled WGS sequence"/>
</dbReference>
<dbReference type="Pfam" id="PF01957">
    <property type="entry name" value="NfeD"/>
    <property type="match status" value="1"/>
</dbReference>
<dbReference type="InterPro" id="IPR029045">
    <property type="entry name" value="ClpP/crotonase-like_dom_sf"/>
</dbReference>
<dbReference type="Gene3D" id="2.40.50.140">
    <property type="entry name" value="Nucleic acid-binding proteins"/>
    <property type="match status" value="1"/>
</dbReference>
<evidence type="ECO:0000259" key="9">
    <source>
        <dbReference type="Pfam" id="PF25145"/>
    </source>
</evidence>
<sequence length="437" mass="46438">MIRKGTVIFLAIAFLFSLVLPFHSAQAADEVVYVVPLEKEVERGLASFLERAINEAEEADADAIIFDINTPGGAVNAAEEIGKTFRDTDLRTVAFVNDNAISAGAFIALYAEEIYMTPDGKMGAAAVIDAAGNMADEKARSSWFSAMTNAAESAGRDVEIAQAMVDESIDLPKYNAPAGKLLTLTDSQAEEAGYSNATVGDLEGVLSEIGLENAEIRSIEPSFLENVARFITNPIIVPILLSIASIGLIVELYSPGFGVAGIMGLSAMMMFFFGHLVAGLAGFEVLILFLIGIALIIAEFFVPGGILGILGLTAIVASILLSGDSIVYMGIALSIALLVAVIGMVIMVKFLGKNLHVLKRIILNDSTNTESGYVSNVNRLELIGKTGVTRTPLRPSGTIVIEDERIDAVTEGGYINKDKEVKVVKVEGSRIVVREAE</sequence>
<dbReference type="SUPFAM" id="SSF52096">
    <property type="entry name" value="ClpP/crotonase"/>
    <property type="match status" value="1"/>
</dbReference>
<keyword evidence="11" id="KW-1185">Reference proteome</keyword>
<organism evidence="10 11">
    <name type="scientific">Jeotgalibacillus campisalis</name>
    <dbReference type="NCBI Taxonomy" id="220754"/>
    <lineage>
        <taxon>Bacteria</taxon>
        <taxon>Bacillati</taxon>
        <taxon>Bacillota</taxon>
        <taxon>Bacilli</taxon>
        <taxon>Bacillales</taxon>
        <taxon>Caryophanaceae</taxon>
        <taxon>Jeotgalibacillus</taxon>
    </lineage>
</organism>
<keyword evidence="4 5" id="KW-0472">Membrane</keyword>
<keyword evidence="6" id="KW-0732">Signal</keyword>
<dbReference type="Gene3D" id="3.90.226.10">
    <property type="entry name" value="2-enoyl-CoA Hydratase, Chain A, domain 1"/>
    <property type="match status" value="1"/>
</dbReference>
<comment type="subcellular location">
    <subcellularLocation>
        <location evidence="1">Membrane</location>
        <topology evidence="1">Multi-pass membrane protein</topology>
    </subcellularLocation>
</comment>
<gene>
    <name evidence="10" type="ORF">KR50_27170</name>
</gene>
<feature type="transmembrane region" description="Helical" evidence="5">
    <location>
        <begin position="280"/>
        <end position="298"/>
    </location>
</feature>
<evidence type="ECO:0000259" key="7">
    <source>
        <dbReference type="Pfam" id="PF01957"/>
    </source>
</evidence>
<dbReference type="EMBL" id="JXRR01000017">
    <property type="protein sequence ID" value="KIL46042.1"/>
    <property type="molecule type" value="Genomic_DNA"/>
</dbReference>
<dbReference type="Pfam" id="PF25145">
    <property type="entry name" value="NfeD1b_N"/>
    <property type="match status" value="1"/>
</dbReference>
<evidence type="ECO:0000256" key="6">
    <source>
        <dbReference type="SAM" id="SignalP"/>
    </source>
</evidence>
<dbReference type="InterPro" id="IPR056739">
    <property type="entry name" value="NfeD_membrane"/>
</dbReference>
<feature type="domain" description="NfeD1b N-terminal" evidence="9">
    <location>
        <begin position="31"/>
        <end position="218"/>
    </location>
</feature>
<keyword evidence="3 5" id="KW-1133">Transmembrane helix</keyword>
<dbReference type="PANTHER" id="PTHR33507:SF3">
    <property type="entry name" value="INNER MEMBRANE PROTEIN YBBJ"/>
    <property type="match status" value="1"/>
</dbReference>
<evidence type="ECO:0000256" key="1">
    <source>
        <dbReference type="ARBA" id="ARBA00004141"/>
    </source>
</evidence>
<name>A0A0C2VAU8_9BACL</name>
<feature type="transmembrane region" description="Helical" evidence="5">
    <location>
        <begin position="305"/>
        <end position="321"/>
    </location>
</feature>
<comment type="caution">
    <text evidence="10">The sequence shown here is derived from an EMBL/GenBank/DDBJ whole genome shotgun (WGS) entry which is preliminary data.</text>
</comment>
<dbReference type="PATRIC" id="fig|220754.4.peg.2733"/>
<feature type="transmembrane region" description="Helical" evidence="5">
    <location>
        <begin position="230"/>
        <end position="250"/>
    </location>
</feature>
<proteinExistence type="predicted"/>
<dbReference type="CDD" id="cd07021">
    <property type="entry name" value="Clp_protease_NfeD_like"/>
    <property type="match status" value="1"/>
</dbReference>